<dbReference type="AlphaFoldDB" id="A0A9Q1C025"/>
<evidence type="ECO:0000256" key="1">
    <source>
        <dbReference type="SAM" id="MobiDB-lite"/>
    </source>
</evidence>
<comment type="caution">
    <text evidence="2">The sequence shown here is derived from an EMBL/GenBank/DDBJ whole genome shotgun (WGS) entry which is preliminary data.</text>
</comment>
<name>A0A9Q1C025_HOLLE</name>
<feature type="region of interest" description="Disordered" evidence="1">
    <location>
        <begin position="1"/>
        <end position="39"/>
    </location>
</feature>
<sequence length="85" mass="9081">MHLSGLAPGFARWGSKGPDEGVGGAATRSSHNCGVPGSEYSVETRVSSACRVRVQRLETRVSSTRVRVQRFGSPSIKYQGPSKAF</sequence>
<evidence type="ECO:0000313" key="3">
    <source>
        <dbReference type="Proteomes" id="UP001152320"/>
    </source>
</evidence>
<dbReference type="EMBL" id="JAIZAY010000009">
    <property type="protein sequence ID" value="KAJ8035798.1"/>
    <property type="molecule type" value="Genomic_DNA"/>
</dbReference>
<gene>
    <name evidence="2" type="ORF">HOLleu_19581</name>
</gene>
<proteinExistence type="predicted"/>
<dbReference type="Proteomes" id="UP001152320">
    <property type="component" value="Chromosome 9"/>
</dbReference>
<protein>
    <submittedName>
        <fullName evidence="2">Uncharacterized protein</fullName>
    </submittedName>
</protein>
<keyword evidence="3" id="KW-1185">Reference proteome</keyword>
<evidence type="ECO:0000313" key="2">
    <source>
        <dbReference type="EMBL" id="KAJ8035798.1"/>
    </source>
</evidence>
<reference evidence="2" key="1">
    <citation type="submission" date="2021-10" db="EMBL/GenBank/DDBJ databases">
        <title>Tropical sea cucumber genome reveals ecological adaptation and Cuvierian tubules defense mechanism.</title>
        <authorList>
            <person name="Chen T."/>
        </authorList>
    </citation>
    <scope>NUCLEOTIDE SEQUENCE</scope>
    <source>
        <strain evidence="2">Nanhai2018</strain>
        <tissue evidence="2">Muscle</tissue>
    </source>
</reference>
<organism evidence="2 3">
    <name type="scientific">Holothuria leucospilota</name>
    <name type="common">Black long sea cucumber</name>
    <name type="synonym">Mertensiothuria leucospilota</name>
    <dbReference type="NCBI Taxonomy" id="206669"/>
    <lineage>
        <taxon>Eukaryota</taxon>
        <taxon>Metazoa</taxon>
        <taxon>Echinodermata</taxon>
        <taxon>Eleutherozoa</taxon>
        <taxon>Echinozoa</taxon>
        <taxon>Holothuroidea</taxon>
        <taxon>Aspidochirotacea</taxon>
        <taxon>Aspidochirotida</taxon>
        <taxon>Holothuriidae</taxon>
        <taxon>Holothuria</taxon>
    </lineage>
</organism>
<accession>A0A9Q1C025</accession>